<dbReference type="RefSeq" id="WP_163386973.1">
    <property type="nucleotide sequence ID" value="NZ_JAUFQS010000019.1"/>
</dbReference>
<keyword evidence="1" id="KW-1133">Transmembrane helix</keyword>
<feature type="transmembrane region" description="Helical" evidence="1">
    <location>
        <begin position="393"/>
        <end position="413"/>
    </location>
</feature>
<dbReference type="Proteomes" id="UP001236663">
    <property type="component" value="Unassembled WGS sequence"/>
</dbReference>
<organism evidence="2 3">
    <name type="scientific">Cyclobacterium jeungdonense</name>
    <dbReference type="NCBI Taxonomy" id="708087"/>
    <lineage>
        <taxon>Bacteria</taxon>
        <taxon>Pseudomonadati</taxon>
        <taxon>Bacteroidota</taxon>
        <taxon>Cytophagia</taxon>
        <taxon>Cytophagales</taxon>
        <taxon>Cyclobacteriaceae</taxon>
        <taxon>Cyclobacterium</taxon>
    </lineage>
</organism>
<keyword evidence="1" id="KW-0472">Membrane</keyword>
<feature type="transmembrane region" description="Helical" evidence="1">
    <location>
        <begin position="123"/>
        <end position="140"/>
    </location>
</feature>
<evidence type="ECO:0000313" key="2">
    <source>
        <dbReference type="EMBL" id="MDN3689123.1"/>
    </source>
</evidence>
<keyword evidence="1" id="KW-0812">Transmembrane</keyword>
<feature type="transmembrane region" description="Helical" evidence="1">
    <location>
        <begin position="352"/>
        <end position="373"/>
    </location>
</feature>
<feature type="transmembrane region" description="Helical" evidence="1">
    <location>
        <begin position="252"/>
        <end position="274"/>
    </location>
</feature>
<evidence type="ECO:0000256" key="1">
    <source>
        <dbReference type="SAM" id="Phobius"/>
    </source>
</evidence>
<dbReference type="EMBL" id="JAUFQS010000019">
    <property type="protein sequence ID" value="MDN3689123.1"/>
    <property type="molecule type" value="Genomic_DNA"/>
</dbReference>
<comment type="caution">
    <text evidence="2">The sequence shown here is derived from an EMBL/GenBank/DDBJ whole genome shotgun (WGS) entry which is preliminary data.</text>
</comment>
<reference evidence="3" key="1">
    <citation type="journal article" date="2019" name="Int. J. Syst. Evol. Microbiol.">
        <title>The Global Catalogue of Microorganisms (GCM) 10K type strain sequencing project: providing services to taxonomists for standard genome sequencing and annotation.</title>
        <authorList>
            <consortium name="The Broad Institute Genomics Platform"/>
            <consortium name="The Broad Institute Genome Sequencing Center for Infectious Disease"/>
            <person name="Wu L."/>
            <person name="Ma J."/>
        </authorList>
    </citation>
    <scope>NUCLEOTIDE SEQUENCE [LARGE SCALE GENOMIC DNA]</scope>
    <source>
        <strain evidence="3">CECT 7706</strain>
    </source>
</reference>
<sequence length="414" mass="46484">MKETIRRHINEPGQLESLYRSDKSGFRQAFRDLYPELQNIPLATFWQERLQHEGEGIDWGSRREWQVVILLALLAGIAAKLPVILGVSEEFFFQRNVGFILFTTLTIYFSWKNQLPKEKVLPIALLTLTGIVFINFLPKVPDSDTLVLACLHLLVILWGVFGYSHAGGGQKIRERWLSFLKFNGDLLVMGVPMAIAGGLLTGITLGLFSVIGLDIEKFYTEYILIFGVAALPIISTYLIQTNPQVVGKISQVIASLFSPLVLVMLVIYLVAILYSGKDPYNDRDFLMLFNALLVGVLALIFFSIAGFSSASKKKLEIWILALLAGVTILVNGVALSAILFRLAEWGITPNRIAVLGGNVWILLHLLMVSWKLIRVLREKAEMDEVEKVMVSYLPVYFIWAVLVTLLFPFLFGFA</sequence>
<feature type="transmembrane region" description="Helical" evidence="1">
    <location>
        <begin position="67"/>
        <end position="87"/>
    </location>
</feature>
<evidence type="ECO:0000313" key="3">
    <source>
        <dbReference type="Proteomes" id="UP001236663"/>
    </source>
</evidence>
<protein>
    <submittedName>
        <fullName evidence="2">DUF4153 domain-containing protein</fullName>
    </submittedName>
</protein>
<name>A0ABT8C8J9_9BACT</name>
<keyword evidence="3" id="KW-1185">Reference proteome</keyword>
<feature type="transmembrane region" description="Helical" evidence="1">
    <location>
        <begin position="146"/>
        <end position="166"/>
    </location>
</feature>
<proteinExistence type="predicted"/>
<accession>A0ABT8C8J9</accession>
<feature type="transmembrane region" description="Helical" evidence="1">
    <location>
        <begin position="186"/>
        <end position="210"/>
    </location>
</feature>
<feature type="transmembrane region" description="Helical" evidence="1">
    <location>
        <begin position="222"/>
        <end position="240"/>
    </location>
</feature>
<feature type="transmembrane region" description="Helical" evidence="1">
    <location>
        <begin position="317"/>
        <end position="340"/>
    </location>
</feature>
<feature type="transmembrane region" description="Helical" evidence="1">
    <location>
        <begin position="286"/>
        <end position="305"/>
    </location>
</feature>
<gene>
    <name evidence="2" type="ORF">QWZ15_14890</name>
</gene>